<protein>
    <recommendedName>
        <fullName evidence="2">Imm-5-like domain-containing protein</fullName>
    </recommendedName>
</protein>
<organism evidence="3 4">
    <name type="scientific">Methanolapillus millepedarum</name>
    <dbReference type="NCBI Taxonomy" id="3028296"/>
    <lineage>
        <taxon>Archaea</taxon>
        <taxon>Methanobacteriati</taxon>
        <taxon>Methanobacteriota</taxon>
        <taxon>Stenosarchaea group</taxon>
        <taxon>Methanomicrobia</taxon>
        <taxon>Methanosarcinales</taxon>
        <taxon>Methanosarcinaceae</taxon>
        <taxon>Methanolapillus</taxon>
    </lineage>
</organism>
<evidence type="ECO:0000313" key="4">
    <source>
        <dbReference type="Proteomes" id="UP001303587"/>
    </source>
</evidence>
<proteinExistence type="predicted"/>
<dbReference type="RefSeq" id="WP_420847456.1">
    <property type="nucleotide sequence ID" value="NZ_CP131060.1"/>
</dbReference>
<feature type="domain" description="Imm-5-like" evidence="2">
    <location>
        <begin position="19"/>
        <end position="68"/>
    </location>
</feature>
<dbReference type="Pfam" id="PF21805">
    <property type="entry name" value="Imm5_like"/>
    <property type="match status" value="1"/>
</dbReference>
<dbReference type="Proteomes" id="UP001303587">
    <property type="component" value="Chromosome"/>
</dbReference>
<dbReference type="EMBL" id="CP131060">
    <property type="protein sequence ID" value="WNY24755.1"/>
    <property type="molecule type" value="Genomic_DNA"/>
</dbReference>
<dbReference type="AlphaFoldDB" id="A0AA96ZTM1"/>
<keyword evidence="4" id="KW-1185">Reference proteome</keyword>
<evidence type="ECO:0000259" key="2">
    <source>
        <dbReference type="Pfam" id="PF21805"/>
    </source>
</evidence>
<feature type="region of interest" description="Disordered" evidence="1">
    <location>
        <begin position="81"/>
        <end position="101"/>
    </location>
</feature>
<reference evidence="3 4" key="1">
    <citation type="submission" date="2023-07" db="EMBL/GenBank/DDBJ databases">
        <title>Closed genoem sequence of Methanosarcinaceae archaeon Ac7.</title>
        <authorList>
            <person name="Poehlein A."/>
            <person name="Protasov E."/>
            <person name="Platt K."/>
            <person name="Reeh H."/>
            <person name="Daniel R."/>
            <person name="Brune A."/>
        </authorList>
    </citation>
    <scope>NUCLEOTIDE SEQUENCE [LARGE SCALE GENOMIC DNA]</scope>
    <source>
        <strain evidence="3 4">Ac7</strain>
    </source>
</reference>
<evidence type="ECO:0000256" key="1">
    <source>
        <dbReference type="SAM" id="MobiDB-lite"/>
    </source>
</evidence>
<evidence type="ECO:0000313" key="3">
    <source>
        <dbReference type="EMBL" id="WNY24755.1"/>
    </source>
</evidence>
<sequence>MKKLLFSRESECIQPIRELVEKQNHRTLILWALDCTTRILPIFEEKHPTDQRPQKTVENARLWARGDIIRRLLFPKFRREQQKNGVQFKPSDPHIGNQDEA</sequence>
<accession>A0AA96ZTM1</accession>
<gene>
    <name evidence="3" type="ORF">MsAc7_02800</name>
</gene>
<dbReference type="InterPro" id="IPR048667">
    <property type="entry name" value="Imm5-like"/>
</dbReference>
<dbReference type="GeneID" id="99803751"/>
<name>A0AA96ZTM1_9EURY</name>